<reference evidence="1 2" key="1">
    <citation type="submission" date="2018-10" db="EMBL/GenBank/DDBJ databases">
        <authorList>
            <person name="Ekblom R."/>
            <person name="Jareborg N."/>
        </authorList>
    </citation>
    <scope>NUCLEOTIDE SEQUENCE [LARGE SCALE GENOMIC DNA]</scope>
    <source>
        <tissue evidence="1">Muscle</tissue>
    </source>
</reference>
<evidence type="ECO:0000313" key="1">
    <source>
        <dbReference type="EMBL" id="VCW98915.1"/>
    </source>
</evidence>
<comment type="caution">
    <text evidence="1">The sequence shown here is derived from an EMBL/GenBank/DDBJ whole genome shotgun (WGS) entry which is preliminary data.</text>
</comment>
<evidence type="ECO:0000313" key="2">
    <source>
        <dbReference type="Proteomes" id="UP000269945"/>
    </source>
</evidence>
<proteinExistence type="predicted"/>
<protein>
    <submittedName>
        <fullName evidence="1">Uncharacterized protein</fullName>
    </submittedName>
</protein>
<accession>A0A9X9LXH0</accession>
<feature type="non-terminal residue" evidence="1">
    <location>
        <position position="68"/>
    </location>
</feature>
<name>A0A9X9LXH0_GULGU</name>
<keyword evidence="2" id="KW-1185">Reference proteome</keyword>
<sequence>GRRRDLAAGGARAVAGLPRGRAPELEEATAQPARLRRGQPAVLVPCTDAMESVSSDFCHDTWACYHAN</sequence>
<dbReference type="EMBL" id="CYRY02026923">
    <property type="protein sequence ID" value="VCW98915.1"/>
    <property type="molecule type" value="Genomic_DNA"/>
</dbReference>
<feature type="non-terminal residue" evidence="1">
    <location>
        <position position="1"/>
    </location>
</feature>
<dbReference type="Proteomes" id="UP000269945">
    <property type="component" value="Unassembled WGS sequence"/>
</dbReference>
<organism evidence="1 2">
    <name type="scientific">Gulo gulo</name>
    <name type="common">Wolverine</name>
    <name type="synonym">Gluton</name>
    <dbReference type="NCBI Taxonomy" id="48420"/>
    <lineage>
        <taxon>Eukaryota</taxon>
        <taxon>Metazoa</taxon>
        <taxon>Chordata</taxon>
        <taxon>Craniata</taxon>
        <taxon>Vertebrata</taxon>
        <taxon>Euteleostomi</taxon>
        <taxon>Mammalia</taxon>
        <taxon>Eutheria</taxon>
        <taxon>Laurasiatheria</taxon>
        <taxon>Carnivora</taxon>
        <taxon>Caniformia</taxon>
        <taxon>Musteloidea</taxon>
        <taxon>Mustelidae</taxon>
        <taxon>Guloninae</taxon>
        <taxon>Gulo</taxon>
    </lineage>
</organism>
<dbReference type="AlphaFoldDB" id="A0A9X9LXH0"/>
<gene>
    <name evidence="1" type="ORF">BN2614_LOCUS1</name>
</gene>